<sequence length="29" mass="3235">MTSWPTAIKSYAQSKIYGLRVYISGGNEI</sequence>
<organism evidence="1">
    <name type="scientific">Rhizophora mucronata</name>
    <name type="common">Asiatic mangrove</name>
    <dbReference type="NCBI Taxonomy" id="61149"/>
    <lineage>
        <taxon>Eukaryota</taxon>
        <taxon>Viridiplantae</taxon>
        <taxon>Streptophyta</taxon>
        <taxon>Embryophyta</taxon>
        <taxon>Tracheophyta</taxon>
        <taxon>Spermatophyta</taxon>
        <taxon>Magnoliopsida</taxon>
        <taxon>eudicotyledons</taxon>
        <taxon>Gunneridae</taxon>
        <taxon>Pentapetalae</taxon>
        <taxon>rosids</taxon>
        <taxon>fabids</taxon>
        <taxon>Malpighiales</taxon>
        <taxon>Rhizophoraceae</taxon>
        <taxon>Rhizophora</taxon>
    </lineage>
</organism>
<dbReference type="AlphaFoldDB" id="A0A2P2NVQ1"/>
<reference evidence="1" key="1">
    <citation type="submission" date="2018-02" db="EMBL/GenBank/DDBJ databases">
        <title>Rhizophora mucronata_Transcriptome.</title>
        <authorList>
            <person name="Meera S.P."/>
            <person name="Sreeshan A."/>
            <person name="Augustine A."/>
        </authorList>
    </citation>
    <scope>NUCLEOTIDE SEQUENCE</scope>
    <source>
        <tissue evidence="1">Leaf</tissue>
    </source>
</reference>
<evidence type="ECO:0000313" key="1">
    <source>
        <dbReference type="EMBL" id="MBX46584.1"/>
    </source>
</evidence>
<protein>
    <submittedName>
        <fullName evidence="1">Uncharacterized protein</fullName>
    </submittedName>
</protein>
<accession>A0A2P2NVQ1</accession>
<name>A0A2P2NVQ1_RHIMU</name>
<proteinExistence type="predicted"/>
<dbReference type="EMBL" id="GGEC01066100">
    <property type="protein sequence ID" value="MBX46584.1"/>
    <property type="molecule type" value="Transcribed_RNA"/>
</dbReference>